<evidence type="ECO:0000313" key="1">
    <source>
        <dbReference type="EMBL" id="CAB0029169.1"/>
    </source>
</evidence>
<name>A0A6H5HZR1_9HYME</name>
<gene>
    <name evidence="1" type="ORF">TBRA_LOCUS1237</name>
</gene>
<dbReference type="Proteomes" id="UP000479190">
    <property type="component" value="Unassembled WGS sequence"/>
</dbReference>
<dbReference type="EMBL" id="CADCXV010000265">
    <property type="protein sequence ID" value="CAB0029169.1"/>
    <property type="molecule type" value="Genomic_DNA"/>
</dbReference>
<keyword evidence="2" id="KW-1185">Reference proteome</keyword>
<reference evidence="1 2" key="1">
    <citation type="submission" date="2020-02" db="EMBL/GenBank/DDBJ databases">
        <authorList>
            <person name="Ferguson B K."/>
        </authorList>
    </citation>
    <scope>NUCLEOTIDE SEQUENCE [LARGE SCALE GENOMIC DNA]</scope>
</reference>
<protein>
    <submittedName>
        <fullName evidence="1">Uncharacterized protein</fullName>
    </submittedName>
</protein>
<organism evidence="1 2">
    <name type="scientific">Trichogramma brassicae</name>
    <dbReference type="NCBI Taxonomy" id="86971"/>
    <lineage>
        <taxon>Eukaryota</taxon>
        <taxon>Metazoa</taxon>
        <taxon>Ecdysozoa</taxon>
        <taxon>Arthropoda</taxon>
        <taxon>Hexapoda</taxon>
        <taxon>Insecta</taxon>
        <taxon>Pterygota</taxon>
        <taxon>Neoptera</taxon>
        <taxon>Endopterygota</taxon>
        <taxon>Hymenoptera</taxon>
        <taxon>Apocrita</taxon>
        <taxon>Proctotrupomorpha</taxon>
        <taxon>Chalcidoidea</taxon>
        <taxon>Trichogrammatidae</taxon>
        <taxon>Trichogramma</taxon>
    </lineage>
</organism>
<evidence type="ECO:0000313" key="2">
    <source>
        <dbReference type="Proteomes" id="UP000479190"/>
    </source>
</evidence>
<dbReference type="AlphaFoldDB" id="A0A6H5HZR1"/>
<sequence>MREKKTAMMAWRRDFRDQRRIKQLVEVDAKNEEGLDAATLWLCPVDARN</sequence>
<proteinExistence type="predicted"/>
<accession>A0A6H5HZR1</accession>